<accession>A0ACC1M3S2</accession>
<sequence>ISAKSNKVMTVAKQLQHFCFQDPEIKYLGQRAFVTYVRSVFLQKNKSVFSVDSLPLDEFAESLGLPGAPKIKFVKRAGAVAGKNKSYEFDNLLSPEEREKLRQEHVAEIERENAAVDVGDDDEEEGSDDDLQDQQLKAKTRVDKMFARKNAGVLTDHYQRLVDHAGSGDANDDDDDADFITLKRADHALSDDSDDEDTGDSGSGEEEEEEDEPVVKVIAVNPVTGLPVVIPNIPSQDLSKRQLKKIKEKIIKNTRNTKVVFDDDGNARSTYELMDEESFRKQGDVNVLVDEFQQRNRTLMEEVDVGDREVARQKRKEKRVARKIREREEMAGGEEGSVAVLKTSDDDVDMYSESDDEDSDGAAEEDAPMADSESDVSDDEAEVDYRAQKRRRTDRVLEVDDSAMSLEDQEKLALRLLGGE</sequence>
<gene>
    <name evidence="1" type="primary">DBP4_1</name>
    <name evidence="1" type="ORF">IWW38_002241</name>
</gene>
<dbReference type="EMBL" id="JANBVB010000269">
    <property type="protein sequence ID" value="KAJ2895656.1"/>
    <property type="molecule type" value="Genomic_DNA"/>
</dbReference>
<proteinExistence type="predicted"/>
<comment type="caution">
    <text evidence="1">The sequence shown here is derived from an EMBL/GenBank/DDBJ whole genome shotgun (WGS) entry which is preliminary data.</text>
</comment>
<name>A0ACC1M3S2_9FUNG</name>
<keyword evidence="1" id="KW-0067">ATP-binding</keyword>
<dbReference type="EC" id="3.6.4.13" evidence="1"/>
<dbReference type="Proteomes" id="UP001139981">
    <property type="component" value="Unassembled WGS sequence"/>
</dbReference>
<keyword evidence="2" id="KW-1185">Reference proteome</keyword>
<keyword evidence="1" id="KW-0347">Helicase</keyword>
<keyword evidence="1" id="KW-0547">Nucleotide-binding</keyword>
<evidence type="ECO:0000313" key="2">
    <source>
        <dbReference type="Proteomes" id="UP001139981"/>
    </source>
</evidence>
<protein>
    <submittedName>
        <fullName evidence="1">ATP-dependent RNA helicase dbp4</fullName>
        <ecNumber evidence="1">3.6.4.13</ecNumber>
    </submittedName>
</protein>
<reference evidence="1" key="1">
    <citation type="submission" date="2022-07" db="EMBL/GenBank/DDBJ databases">
        <title>Phylogenomic reconstructions and comparative analyses of Kickxellomycotina fungi.</title>
        <authorList>
            <person name="Reynolds N.K."/>
            <person name="Stajich J.E."/>
            <person name="Barry K."/>
            <person name="Grigoriev I.V."/>
            <person name="Crous P."/>
            <person name="Smith M.E."/>
        </authorList>
    </citation>
    <scope>NUCLEOTIDE SEQUENCE</scope>
    <source>
        <strain evidence="1">CBS 190363</strain>
    </source>
</reference>
<feature type="non-terminal residue" evidence="1">
    <location>
        <position position="1"/>
    </location>
</feature>
<organism evidence="1 2">
    <name type="scientific">Coemansia aciculifera</name>
    <dbReference type="NCBI Taxonomy" id="417176"/>
    <lineage>
        <taxon>Eukaryota</taxon>
        <taxon>Fungi</taxon>
        <taxon>Fungi incertae sedis</taxon>
        <taxon>Zoopagomycota</taxon>
        <taxon>Kickxellomycotina</taxon>
        <taxon>Kickxellomycetes</taxon>
        <taxon>Kickxellales</taxon>
        <taxon>Kickxellaceae</taxon>
        <taxon>Coemansia</taxon>
    </lineage>
</organism>
<keyword evidence="1" id="KW-0378">Hydrolase</keyword>
<evidence type="ECO:0000313" key="1">
    <source>
        <dbReference type="EMBL" id="KAJ2895656.1"/>
    </source>
</evidence>